<keyword evidence="4 12" id="KW-0547">Nucleotide-binding</keyword>
<dbReference type="InterPro" id="IPR050339">
    <property type="entry name" value="CC_SR_Kinase"/>
</dbReference>
<feature type="domain" description="Protein kinase" evidence="14">
    <location>
        <begin position="14"/>
        <end position="282"/>
    </location>
</feature>
<dbReference type="PROSITE" id="PS00108">
    <property type="entry name" value="PROTEIN_KINASE_ST"/>
    <property type="match status" value="1"/>
</dbReference>
<dbReference type="AlphaFoldDB" id="A0A7R9L2I0"/>
<keyword evidence="16" id="KW-1185">Reference proteome</keyword>
<dbReference type="Proteomes" id="UP000759131">
    <property type="component" value="Unassembled WGS sequence"/>
</dbReference>
<dbReference type="GO" id="GO:0005634">
    <property type="term" value="C:nucleus"/>
    <property type="evidence" value="ECO:0007669"/>
    <property type="project" value="TreeGrafter"/>
</dbReference>
<evidence type="ECO:0000256" key="5">
    <source>
        <dbReference type="ARBA" id="ARBA00022777"/>
    </source>
</evidence>
<comment type="catalytic activity">
    <reaction evidence="10">
        <text>L-seryl-[protein] + ATP = O-phospho-L-seryl-[protein] + ADP + H(+)</text>
        <dbReference type="Rhea" id="RHEA:17989"/>
        <dbReference type="Rhea" id="RHEA-COMP:9863"/>
        <dbReference type="Rhea" id="RHEA-COMP:11604"/>
        <dbReference type="ChEBI" id="CHEBI:15378"/>
        <dbReference type="ChEBI" id="CHEBI:29999"/>
        <dbReference type="ChEBI" id="CHEBI:30616"/>
        <dbReference type="ChEBI" id="CHEBI:83421"/>
        <dbReference type="ChEBI" id="CHEBI:456216"/>
        <dbReference type="EC" id="2.7.11.1"/>
    </reaction>
    <physiologicalReaction direction="left-to-right" evidence="10">
        <dbReference type="Rhea" id="RHEA:17990"/>
    </physiologicalReaction>
</comment>
<gene>
    <name evidence="15" type="ORF">OSB1V03_LOCUS14059</name>
</gene>
<feature type="binding site" evidence="12">
    <location>
        <position position="133"/>
    </location>
    <ligand>
        <name>ATP</name>
        <dbReference type="ChEBI" id="CHEBI:30616"/>
    </ligand>
</feature>
<dbReference type="PROSITE" id="PS50011">
    <property type="entry name" value="PROTEIN_KINASE_DOM"/>
    <property type="match status" value="1"/>
</dbReference>
<keyword evidence="7" id="KW-0652">Protein synthesis inhibitor</keyword>
<evidence type="ECO:0000256" key="1">
    <source>
        <dbReference type="ARBA" id="ARBA00012513"/>
    </source>
</evidence>
<evidence type="ECO:0000256" key="8">
    <source>
        <dbReference type="ARBA" id="ARBA00037982"/>
    </source>
</evidence>
<dbReference type="InterPro" id="IPR000719">
    <property type="entry name" value="Prot_kinase_dom"/>
</dbReference>
<dbReference type="PROSITE" id="PS50012">
    <property type="entry name" value="RCC1_3"/>
    <property type="match status" value="1"/>
</dbReference>
<evidence type="ECO:0000256" key="12">
    <source>
        <dbReference type="PROSITE-ProRule" id="PRU10141"/>
    </source>
</evidence>
<evidence type="ECO:0000256" key="10">
    <source>
        <dbReference type="ARBA" id="ARBA00048977"/>
    </source>
</evidence>
<dbReference type="Gene3D" id="2.130.10.30">
    <property type="entry name" value="Regulator of chromosome condensation 1/beta-lactamase-inhibitor protein II"/>
    <property type="match status" value="1"/>
</dbReference>
<evidence type="ECO:0000256" key="6">
    <source>
        <dbReference type="ARBA" id="ARBA00022840"/>
    </source>
</evidence>
<keyword evidence="5" id="KW-0418">Kinase</keyword>
<dbReference type="PROSITE" id="PS00107">
    <property type="entry name" value="PROTEIN_KINASE_ATP"/>
    <property type="match status" value="1"/>
</dbReference>
<dbReference type="PANTHER" id="PTHR11042">
    <property type="entry name" value="EUKARYOTIC TRANSLATION INITIATION FACTOR 2-ALPHA KINASE EIF2-ALPHA KINASE -RELATED"/>
    <property type="match status" value="1"/>
</dbReference>
<evidence type="ECO:0000256" key="4">
    <source>
        <dbReference type="ARBA" id="ARBA00022741"/>
    </source>
</evidence>
<proteinExistence type="inferred from homology"/>
<dbReference type="GO" id="GO:0005737">
    <property type="term" value="C:cytoplasm"/>
    <property type="evidence" value="ECO:0007669"/>
    <property type="project" value="TreeGrafter"/>
</dbReference>
<name>A0A7R9L2I0_9ACAR</name>
<dbReference type="OrthoDB" id="248923at2759"/>
<dbReference type="SUPFAM" id="SSF56112">
    <property type="entry name" value="Protein kinase-like (PK-like)"/>
    <property type="match status" value="1"/>
</dbReference>
<dbReference type="SUPFAM" id="SSF50985">
    <property type="entry name" value="RCC1/BLIP-II"/>
    <property type="match status" value="1"/>
</dbReference>
<dbReference type="PANTHER" id="PTHR11042:SF160">
    <property type="entry name" value="EUKARYOTIC TRANSLATION INITIATION FACTOR 2-ALPHA KINASE 1"/>
    <property type="match status" value="1"/>
</dbReference>
<comment type="similarity">
    <text evidence="8">Belongs to the protein kinase superfamily. Ser/Thr protein kinase family. GCN2 subfamily.</text>
</comment>
<organism evidence="15">
    <name type="scientific">Medioppia subpectinata</name>
    <dbReference type="NCBI Taxonomy" id="1979941"/>
    <lineage>
        <taxon>Eukaryota</taxon>
        <taxon>Metazoa</taxon>
        <taxon>Ecdysozoa</taxon>
        <taxon>Arthropoda</taxon>
        <taxon>Chelicerata</taxon>
        <taxon>Arachnida</taxon>
        <taxon>Acari</taxon>
        <taxon>Acariformes</taxon>
        <taxon>Sarcoptiformes</taxon>
        <taxon>Oribatida</taxon>
        <taxon>Brachypylina</taxon>
        <taxon>Oppioidea</taxon>
        <taxon>Oppiidae</taxon>
        <taxon>Medioppia</taxon>
    </lineage>
</organism>
<dbReference type="GO" id="GO:0004674">
    <property type="term" value="F:protein serine/threonine kinase activity"/>
    <property type="evidence" value="ECO:0007669"/>
    <property type="project" value="UniProtKB-KW"/>
</dbReference>
<evidence type="ECO:0000256" key="11">
    <source>
        <dbReference type="PROSITE-ProRule" id="PRU00235"/>
    </source>
</evidence>
<feature type="repeat" description="RCC1" evidence="11">
    <location>
        <begin position="326"/>
        <end position="382"/>
    </location>
</feature>
<comment type="catalytic activity">
    <reaction evidence="9">
        <text>L-threonyl-[protein] + ATP = O-phospho-L-threonyl-[protein] + ADP + H(+)</text>
        <dbReference type="Rhea" id="RHEA:46608"/>
        <dbReference type="Rhea" id="RHEA-COMP:11060"/>
        <dbReference type="Rhea" id="RHEA-COMP:11605"/>
        <dbReference type="ChEBI" id="CHEBI:15378"/>
        <dbReference type="ChEBI" id="CHEBI:30013"/>
        <dbReference type="ChEBI" id="CHEBI:30616"/>
        <dbReference type="ChEBI" id="CHEBI:61977"/>
        <dbReference type="ChEBI" id="CHEBI:456216"/>
        <dbReference type="EC" id="2.7.11.1"/>
    </reaction>
    <physiologicalReaction direction="left-to-right" evidence="9">
        <dbReference type="Rhea" id="RHEA:46609"/>
    </physiologicalReaction>
</comment>
<dbReference type="GO" id="GO:0005524">
    <property type="term" value="F:ATP binding"/>
    <property type="evidence" value="ECO:0007669"/>
    <property type="project" value="UniProtKB-UniRule"/>
</dbReference>
<keyword evidence="6 12" id="KW-0067">ATP-binding</keyword>
<dbReference type="Pfam" id="PF13540">
    <property type="entry name" value="RCC1_2"/>
    <property type="match status" value="2"/>
</dbReference>
<dbReference type="Gene3D" id="1.10.510.10">
    <property type="entry name" value="Transferase(Phosphotransferase) domain 1"/>
    <property type="match status" value="2"/>
</dbReference>
<dbReference type="EC" id="2.7.11.1" evidence="1"/>
<keyword evidence="3" id="KW-0808">Transferase</keyword>
<evidence type="ECO:0000313" key="16">
    <source>
        <dbReference type="Proteomes" id="UP000759131"/>
    </source>
</evidence>
<sequence length="408" mass="46211">MQLLTLNSQSQSIYIINVITGKPLTGTQKPGQSVQLLGQSIGDILVFKCFKVWTKTQVNDKRKPNVHQLLLQHILSCESGLVGGHQHETIPDNELSKSFFAANFEQLLHIGSGGFGDVYKVKHNIEQEIYAVKVIKLLELLESVQYLHNSCPPVIHRDLKPANVLISQNNNNNRFIKLCDFGLATDHKKTSIGHTSNVGTHAYMAPELHQRRYNNKVDIYSLGVIAMNLFELFDSENPMEMYNSTIFLTNFSKLFEIIGQMFQSMPFNRPTSGRVLDDYNYWSVDRQMITENNKQFNETLIRLKTNGNKFFHICGFHHSLVVTGDDCVYGWGLNSDGQTGCGEQKSGVIITPIKIQFINNGIEYKIRGVYCSRHSSFAVTTDGRVFSWGLNECHLGHNISDYIKITLN</sequence>
<dbReference type="EMBL" id="CAJPIZ010013154">
    <property type="protein sequence ID" value="CAG2114093.1"/>
    <property type="molecule type" value="Genomic_DNA"/>
</dbReference>
<evidence type="ECO:0000256" key="13">
    <source>
        <dbReference type="RuleBase" id="RU000304"/>
    </source>
</evidence>
<dbReference type="Pfam" id="PF00069">
    <property type="entry name" value="Pkinase"/>
    <property type="match status" value="1"/>
</dbReference>
<dbReference type="EMBL" id="OC867729">
    <property type="protein sequence ID" value="CAD7633663.1"/>
    <property type="molecule type" value="Genomic_DNA"/>
</dbReference>
<dbReference type="InterPro" id="IPR011009">
    <property type="entry name" value="Kinase-like_dom_sf"/>
</dbReference>
<evidence type="ECO:0000256" key="3">
    <source>
        <dbReference type="ARBA" id="ARBA00022679"/>
    </source>
</evidence>
<dbReference type="InterPro" id="IPR009091">
    <property type="entry name" value="RCC1/BLIP-II"/>
</dbReference>
<dbReference type="InterPro" id="IPR008271">
    <property type="entry name" value="Ser/Thr_kinase_AS"/>
</dbReference>
<dbReference type="SMART" id="SM00220">
    <property type="entry name" value="S_TKc"/>
    <property type="match status" value="1"/>
</dbReference>
<protein>
    <recommendedName>
        <fullName evidence="1">non-specific serine/threonine protein kinase</fullName>
        <ecNumber evidence="1">2.7.11.1</ecNumber>
    </recommendedName>
</protein>
<reference evidence="15" key="1">
    <citation type="submission" date="2020-11" db="EMBL/GenBank/DDBJ databases">
        <authorList>
            <person name="Tran Van P."/>
        </authorList>
    </citation>
    <scope>NUCLEOTIDE SEQUENCE</scope>
</reference>
<evidence type="ECO:0000256" key="7">
    <source>
        <dbReference type="ARBA" id="ARBA00023193"/>
    </source>
</evidence>
<evidence type="ECO:0000256" key="9">
    <source>
        <dbReference type="ARBA" id="ARBA00048659"/>
    </source>
</evidence>
<evidence type="ECO:0000259" key="14">
    <source>
        <dbReference type="PROSITE" id="PS50011"/>
    </source>
</evidence>
<accession>A0A7R9L2I0</accession>
<evidence type="ECO:0000256" key="2">
    <source>
        <dbReference type="ARBA" id="ARBA00022527"/>
    </source>
</evidence>
<keyword evidence="2 13" id="KW-0723">Serine/threonine-protein kinase</keyword>
<evidence type="ECO:0000313" key="15">
    <source>
        <dbReference type="EMBL" id="CAD7633663.1"/>
    </source>
</evidence>
<dbReference type="InterPro" id="IPR000408">
    <property type="entry name" value="Reg_chr_condens"/>
</dbReference>
<dbReference type="InterPro" id="IPR017441">
    <property type="entry name" value="Protein_kinase_ATP_BS"/>
</dbReference>